<evidence type="ECO:0000313" key="3">
    <source>
        <dbReference type="Proteomes" id="UP000070700"/>
    </source>
</evidence>
<organism evidence="2 3">
    <name type="scientific">Mollisia scopiformis</name>
    <name type="common">Conifer needle endophyte fungus</name>
    <name type="synonym">Phialocephala scopiformis</name>
    <dbReference type="NCBI Taxonomy" id="149040"/>
    <lineage>
        <taxon>Eukaryota</taxon>
        <taxon>Fungi</taxon>
        <taxon>Dikarya</taxon>
        <taxon>Ascomycota</taxon>
        <taxon>Pezizomycotina</taxon>
        <taxon>Leotiomycetes</taxon>
        <taxon>Helotiales</taxon>
        <taxon>Mollisiaceae</taxon>
        <taxon>Mollisia</taxon>
    </lineage>
</organism>
<keyword evidence="3" id="KW-1185">Reference proteome</keyword>
<feature type="domain" description="2EXR" evidence="1">
    <location>
        <begin position="4"/>
        <end position="84"/>
    </location>
</feature>
<gene>
    <name evidence="2" type="ORF">LY89DRAFT_183436</name>
</gene>
<reference evidence="2 3" key="1">
    <citation type="submission" date="2015-10" db="EMBL/GenBank/DDBJ databases">
        <title>Full genome of DAOMC 229536 Phialocephala scopiformis, a fungal endophyte of spruce producing the potent anti-insectan compound rugulosin.</title>
        <authorList>
            <consortium name="DOE Joint Genome Institute"/>
            <person name="Walker A.K."/>
            <person name="Frasz S.L."/>
            <person name="Seifert K.A."/>
            <person name="Miller J.D."/>
            <person name="Mondo S.J."/>
            <person name="Labutti K."/>
            <person name="Lipzen A."/>
            <person name="Dockter R."/>
            <person name="Kennedy M."/>
            <person name="Grigoriev I.V."/>
            <person name="Spatafora J.W."/>
        </authorList>
    </citation>
    <scope>NUCLEOTIDE SEQUENCE [LARGE SCALE GENOMIC DNA]</scope>
    <source>
        <strain evidence="2 3">CBS 120377</strain>
    </source>
</reference>
<dbReference type="RefSeq" id="XP_018077829.1">
    <property type="nucleotide sequence ID" value="XM_018205638.1"/>
</dbReference>
<dbReference type="AlphaFoldDB" id="A0A194XTW2"/>
<dbReference type="InParanoid" id="A0A194XTW2"/>
<dbReference type="EMBL" id="KQ947405">
    <property type="protein sequence ID" value="KUJ23474.1"/>
    <property type="molecule type" value="Genomic_DNA"/>
</dbReference>
<dbReference type="PANTHER" id="PTHR35910">
    <property type="entry name" value="2EXR DOMAIN-CONTAINING PROTEIN"/>
    <property type="match status" value="1"/>
</dbReference>
<dbReference type="InterPro" id="IPR045518">
    <property type="entry name" value="2EXR"/>
</dbReference>
<accession>A0A194XTW2</accession>
<evidence type="ECO:0000259" key="1">
    <source>
        <dbReference type="Pfam" id="PF20150"/>
    </source>
</evidence>
<protein>
    <recommendedName>
        <fullName evidence="1">2EXR domain-containing protein</fullName>
    </recommendedName>
</protein>
<dbReference type="KEGG" id="psco:LY89DRAFT_183436"/>
<sequence length="247" mass="28945">MATFESFPRLPVELRLKIFALAIEPRTVNIEWSRRLRQCISSDVPTILHVSREARREGLKTYQPSFNTSLESRAPLYFSFELDTASFQWATFGRKPVRHIKQVEDDCKKLKYMVIDSSFRLNQGLELIKFENLRELQISGCTEQLPEGLEQIKLFEWAFEPLSGNRSPESKVRSRNVPLLTCLDQGDRCRNHWWFSDWNERCHMRETPLGEVSYWQLTFSVINDMANGCLQDRERRMSDTSVASSVK</sequence>
<dbReference type="PANTHER" id="PTHR35910:SF1">
    <property type="entry name" value="2EXR DOMAIN-CONTAINING PROTEIN"/>
    <property type="match status" value="1"/>
</dbReference>
<dbReference type="OrthoDB" id="3513892at2759"/>
<dbReference type="Proteomes" id="UP000070700">
    <property type="component" value="Unassembled WGS sequence"/>
</dbReference>
<name>A0A194XTW2_MOLSC</name>
<dbReference type="GeneID" id="28815364"/>
<evidence type="ECO:0000313" key="2">
    <source>
        <dbReference type="EMBL" id="KUJ23474.1"/>
    </source>
</evidence>
<proteinExistence type="predicted"/>
<dbReference type="Pfam" id="PF20150">
    <property type="entry name" value="2EXR"/>
    <property type="match status" value="1"/>
</dbReference>